<evidence type="ECO:0000256" key="1">
    <source>
        <dbReference type="ARBA" id="ARBA00022669"/>
    </source>
</evidence>
<evidence type="ECO:0000256" key="3">
    <source>
        <dbReference type="ARBA" id="ARBA00022737"/>
    </source>
</evidence>
<dbReference type="Pfam" id="PF01607">
    <property type="entry name" value="CBM_14"/>
    <property type="match status" value="4"/>
</dbReference>
<dbReference type="GO" id="GO:0008061">
    <property type="term" value="F:chitin binding"/>
    <property type="evidence" value="ECO:0007669"/>
    <property type="project" value="UniProtKB-KW"/>
</dbReference>
<dbReference type="InterPro" id="IPR002557">
    <property type="entry name" value="Chitin-bd_dom"/>
</dbReference>
<name>A0A1B0DLW6_PHLPP</name>
<dbReference type="InterPro" id="IPR051940">
    <property type="entry name" value="Chitin_bind-dev_reg"/>
</dbReference>
<keyword evidence="5" id="KW-0325">Glycoprotein</keyword>
<keyword evidence="3" id="KW-0677">Repeat</keyword>
<keyword evidence="8" id="KW-1185">Reference proteome</keyword>
<dbReference type="Proteomes" id="UP000092462">
    <property type="component" value="Unassembled WGS sequence"/>
</dbReference>
<accession>A0A1B0DLW6</accession>
<keyword evidence="2" id="KW-0732">Signal</keyword>
<evidence type="ECO:0000259" key="6">
    <source>
        <dbReference type="PROSITE" id="PS50940"/>
    </source>
</evidence>
<keyword evidence="4" id="KW-1015">Disulfide bond</keyword>
<evidence type="ECO:0000313" key="7">
    <source>
        <dbReference type="EnsemblMetazoa" id="PPAI009356-PA"/>
    </source>
</evidence>
<feature type="domain" description="Chitin-binding type-2" evidence="6">
    <location>
        <begin position="247"/>
        <end position="302"/>
    </location>
</feature>
<dbReference type="SMART" id="SM00494">
    <property type="entry name" value="ChtBD2"/>
    <property type="match status" value="4"/>
</dbReference>
<organism evidence="7 8">
    <name type="scientific">Phlebotomus papatasi</name>
    <name type="common">Sandfly</name>
    <dbReference type="NCBI Taxonomy" id="29031"/>
    <lineage>
        <taxon>Eukaryota</taxon>
        <taxon>Metazoa</taxon>
        <taxon>Ecdysozoa</taxon>
        <taxon>Arthropoda</taxon>
        <taxon>Hexapoda</taxon>
        <taxon>Insecta</taxon>
        <taxon>Pterygota</taxon>
        <taxon>Neoptera</taxon>
        <taxon>Endopterygota</taxon>
        <taxon>Diptera</taxon>
        <taxon>Nematocera</taxon>
        <taxon>Psychodoidea</taxon>
        <taxon>Psychodidae</taxon>
        <taxon>Phlebotomus</taxon>
        <taxon>Phlebotomus</taxon>
    </lineage>
</organism>
<sequence length="302" mass="33804">MFTGAGLFIGRQNFLFSHFLCNQFIVSKVFTISSKMGRILCGLVLLVLVHCSLGRKDPNEMCIGVPNRSFLKDFRRCENYFVCVNGVSHSDACPDPFFFNEAKQACDHQRNVECKNCPSDKEMTMTNPESKTCDSFVRCRNGERELVRCPVGFIYDEFRGRCNLVTMAECGAELCTTDMNPSRFVFVPSKFDCRRYFICHQGNAMARECPTGLKFNPAINGCDFDTNVICTPSGPVPIPNPLPEIISVDCPVTGMAFRPHPTNCRQAFLCVNGDAQLISCSEGLAWDRDQNVCVPMHQTSCV</sequence>
<feature type="domain" description="Chitin-binding type-2" evidence="6">
    <location>
        <begin position="59"/>
        <end position="116"/>
    </location>
</feature>
<dbReference type="PROSITE" id="PS50940">
    <property type="entry name" value="CHIT_BIND_II"/>
    <property type="match status" value="4"/>
</dbReference>
<reference evidence="7" key="1">
    <citation type="submission" date="2022-08" db="UniProtKB">
        <authorList>
            <consortium name="EnsemblMetazoa"/>
        </authorList>
    </citation>
    <scope>IDENTIFICATION</scope>
    <source>
        <strain evidence="7">Israel</strain>
    </source>
</reference>
<dbReference type="PANTHER" id="PTHR23301:SF0">
    <property type="entry name" value="CHITIN-BINDING TYPE-2 DOMAIN-CONTAINING PROTEIN-RELATED"/>
    <property type="match status" value="1"/>
</dbReference>
<feature type="domain" description="Chitin-binding type-2" evidence="6">
    <location>
        <begin position="117"/>
        <end position="170"/>
    </location>
</feature>
<evidence type="ECO:0000256" key="5">
    <source>
        <dbReference type="ARBA" id="ARBA00023180"/>
    </source>
</evidence>
<dbReference type="AlphaFoldDB" id="A0A1B0DLW6"/>
<dbReference type="PANTHER" id="PTHR23301">
    <property type="entry name" value="CHITIN BINDING PERITROPHIN-A"/>
    <property type="match status" value="1"/>
</dbReference>
<keyword evidence="1" id="KW-0147">Chitin-binding</keyword>
<dbReference type="GO" id="GO:0005576">
    <property type="term" value="C:extracellular region"/>
    <property type="evidence" value="ECO:0007669"/>
    <property type="project" value="InterPro"/>
</dbReference>
<proteinExistence type="predicted"/>
<dbReference type="VEuPathDB" id="VectorBase:PPAPM1_000413"/>
<evidence type="ECO:0000256" key="4">
    <source>
        <dbReference type="ARBA" id="ARBA00023157"/>
    </source>
</evidence>
<evidence type="ECO:0000256" key="2">
    <source>
        <dbReference type="ARBA" id="ARBA00022729"/>
    </source>
</evidence>
<dbReference type="EnsemblMetazoa" id="PPAI009356-RA">
    <property type="protein sequence ID" value="PPAI009356-PA"/>
    <property type="gene ID" value="PPAI009356"/>
</dbReference>
<dbReference type="Gene3D" id="2.170.140.10">
    <property type="entry name" value="Chitin binding domain"/>
    <property type="match status" value="4"/>
</dbReference>
<feature type="domain" description="Chitin-binding type-2" evidence="6">
    <location>
        <begin position="172"/>
        <end position="232"/>
    </location>
</feature>
<dbReference type="EMBL" id="AJVK01016578">
    <property type="status" value="NOT_ANNOTATED_CDS"/>
    <property type="molecule type" value="Genomic_DNA"/>
</dbReference>
<dbReference type="InterPro" id="IPR036508">
    <property type="entry name" value="Chitin-bd_dom_sf"/>
</dbReference>
<dbReference type="SUPFAM" id="SSF57625">
    <property type="entry name" value="Invertebrate chitin-binding proteins"/>
    <property type="match status" value="4"/>
</dbReference>
<protein>
    <recommendedName>
        <fullName evidence="6">Chitin-binding type-2 domain-containing protein</fullName>
    </recommendedName>
</protein>
<evidence type="ECO:0000313" key="8">
    <source>
        <dbReference type="Proteomes" id="UP000092462"/>
    </source>
</evidence>
<dbReference type="VEuPathDB" id="VectorBase:PPAI009356"/>